<evidence type="ECO:0000256" key="4">
    <source>
        <dbReference type="ARBA" id="ARBA00023098"/>
    </source>
</evidence>
<comment type="caution">
    <text evidence="6">The sequence shown here is derived from an EMBL/GenBank/DDBJ whole genome shotgun (WGS) entry which is preliminary data.</text>
</comment>
<dbReference type="EMBL" id="BOMV01000127">
    <property type="protein sequence ID" value="GIF02271.1"/>
    <property type="molecule type" value="Genomic_DNA"/>
</dbReference>
<dbReference type="Gene3D" id="3.40.50.12780">
    <property type="entry name" value="N-terminal domain of ligase-like"/>
    <property type="match status" value="1"/>
</dbReference>
<sequence>MRLTVVENDFVARFRAAAAARPDRPALIYSTVEAGRLSDQTIRYDDLDRSAREVAVWLADRVPAGERVVLCYPSGPEFVRVFLGCLYAGVLPVPTALPGGYRHHLARTEGIVADADATLLLTDRANAGDLTRQLAGGRPVPVVATDERPATDADRWTPPPVPPDGPAFLQYTSGSTSDPKGVMVSRANLVHNLLAGRELLRVGADAVVGGWLPTHHDMGLIAMTLLPLMDGGTAVHTAPMNFLRRPVTWLELIDRHGIAVSAAPNFAYELCLKRISESQLDGLDLSRWIRACNGAEPIDARTLDRFADRFASCGFDRSALVAGYGMAETTLFAAGSVPGRPPVVTAADTRTLEADGRLEESDAATTALVGCGRAADLTVRIVDPATRAVLPDGSIGEIWLRGPSVALGYWGRPGPTAATFRASTADGDEGFLRTGDLGVLRHGELYVTGRLKEMMIINGRNVYPQDVEREAQAVLGADVVRAACAFSVPAPTERLVVIAEVRTRGMTAEALTGLARDVRAALTTSLNLGGLDLVIARPGQIRKTTSGKTQRAAMRQLFMAGELDAAHEALTEATASRYRRPVAGAVR</sequence>
<dbReference type="InterPro" id="IPR020845">
    <property type="entry name" value="AMP-binding_CS"/>
</dbReference>
<evidence type="ECO:0000259" key="5">
    <source>
        <dbReference type="Pfam" id="PF00501"/>
    </source>
</evidence>
<proteinExistence type="inferred from homology"/>
<feature type="domain" description="AMP-dependent synthetase/ligase" evidence="5">
    <location>
        <begin position="14"/>
        <end position="410"/>
    </location>
</feature>
<dbReference type="GO" id="GO:0070566">
    <property type="term" value="F:adenylyltransferase activity"/>
    <property type="evidence" value="ECO:0007669"/>
    <property type="project" value="TreeGrafter"/>
</dbReference>
<keyword evidence="4" id="KW-0443">Lipid metabolism</keyword>
<dbReference type="PANTHER" id="PTHR22754:SF32">
    <property type="entry name" value="DISCO-INTERACTING PROTEIN 2"/>
    <property type="match status" value="1"/>
</dbReference>
<keyword evidence="7" id="KW-1185">Reference proteome</keyword>
<dbReference type="PROSITE" id="PS00455">
    <property type="entry name" value="AMP_BINDING"/>
    <property type="match status" value="1"/>
</dbReference>
<gene>
    <name evidence="6" type="ORF">Ari01nite_97350</name>
</gene>
<dbReference type="Proteomes" id="UP000636960">
    <property type="component" value="Unassembled WGS sequence"/>
</dbReference>
<dbReference type="RefSeq" id="WP_203791393.1">
    <property type="nucleotide sequence ID" value="NZ_BOMV01000127.1"/>
</dbReference>
<protein>
    <submittedName>
        <fullName evidence="6">AMP-binding protein</fullName>
    </submittedName>
</protein>
<dbReference type="GO" id="GO:0005886">
    <property type="term" value="C:plasma membrane"/>
    <property type="evidence" value="ECO:0007669"/>
    <property type="project" value="TreeGrafter"/>
</dbReference>
<dbReference type="PANTHER" id="PTHR22754">
    <property type="entry name" value="DISCO-INTERACTING PROTEIN 2 DIP2 -RELATED"/>
    <property type="match status" value="1"/>
</dbReference>
<evidence type="ECO:0000313" key="7">
    <source>
        <dbReference type="Proteomes" id="UP000636960"/>
    </source>
</evidence>
<dbReference type="Gene3D" id="3.30.300.30">
    <property type="match status" value="1"/>
</dbReference>
<dbReference type="InterPro" id="IPR040097">
    <property type="entry name" value="FAAL/FAAC"/>
</dbReference>
<dbReference type="InterPro" id="IPR042099">
    <property type="entry name" value="ANL_N_sf"/>
</dbReference>
<evidence type="ECO:0000256" key="2">
    <source>
        <dbReference type="ARBA" id="ARBA00022598"/>
    </source>
</evidence>
<keyword evidence="3" id="KW-0276">Fatty acid metabolism</keyword>
<name>A0A919K7A1_9ACTN</name>
<dbReference type="Pfam" id="PF00501">
    <property type="entry name" value="AMP-binding"/>
    <property type="match status" value="1"/>
</dbReference>
<keyword evidence="2" id="KW-0436">Ligase</keyword>
<evidence type="ECO:0000256" key="1">
    <source>
        <dbReference type="ARBA" id="ARBA00006432"/>
    </source>
</evidence>
<dbReference type="GO" id="GO:0016874">
    <property type="term" value="F:ligase activity"/>
    <property type="evidence" value="ECO:0007669"/>
    <property type="project" value="UniProtKB-KW"/>
</dbReference>
<dbReference type="InterPro" id="IPR000873">
    <property type="entry name" value="AMP-dep_synth/lig_dom"/>
</dbReference>
<accession>A0A919K7A1</accession>
<reference evidence="6" key="1">
    <citation type="submission" date="2021-01" db="EMBL/GenBank/DDBJ databases">
        <title>Whole genome shotgun sequence of Actinoplanes rishiriensis NBRC 108556.</title>
        <authorList>
            <person name="Komaki H."/>
            <person name="Tamura T."/>
        </authorList>
    </citation>
    <scope>NUCLEOTIDE SEQUENCE</scope>
    <source>
        <strain evidence="6">NBRC 108556</strain>
    </source>
</reference>
<dbReference type="InterPro" id="IPR045851">
    <property type="entry name" value="AMP-bd_C_sf"/>
</dbReference>
<dbReference type="SUPFAM" id="SSF56801">
    <property type="entry name" value="Acetyl-CoA synthetase-like"/>
    <property type="match status" value="1"/>
</dbReference>
<organism evidence="6 7">
    <name type="scientific">Paractinoplanes rishiriensis</name>
    <dbReference type="NCBI Taxonomy" id="1050105"/>
    <lineage>
        <taxon>Bacteria</taxon>
        <taxon>Bacillati</taxon>
        <taxon>Actinomycetota</taxon>
        <taxon>Actinomycetes</taxon>
        <taxon>Micromonosporales</taxon>
        <taxon>Micromonosporaceae</taxon>
        <taxon>Paractinoplanes</taxon>
    </lineage>
</organism>
<dbReference type="GO" id="GO:0071766">
    <property type="term" value="P:Actinobacterium-type cell wall biogenesis"/>
    <property type="evidence" value="ECO:0007669"/>
    <property type="project" value="UniProtKB-ARBA"/>
</dbReference>
<comment type="similarity">
    <text evidence="1">Belongs to the ATP-dependent AMP-binding enzyme family.</text>
</comment>
<dbReference type="AlphaFoldDB" id="A0A919K7A1"/>
<evidence type="ECO:0000256" key="3">
    <source>
        <dbReference type="ARBA" id="ARBA00022832"/>
    </source>
</evidence>
<dbReference type="CDD" id="cd05931">
    <property type="entry name" value="FAAL"/>
    <property type="match status" value="1"/>
</dbReference>
<evidence type="ECO:0000313" key="6">
    <source>
        <dbReference type="EMBL" id="GIF02271.1"/>
    </source>
</evidence>
<dbReference type="FunFam" id="3.40.50.12780:FF:000013">
    <property type="entry name" value="Long-chain-fatty-acid--AMP ligase FadD32"/>
    <property type="match status" value="1"/>
</dbReference>
<dbReference type="GO" id="GO:0006633">
    <property type="term" value="P:fatty acid biosynthetic process"/>
    <property type="evidence" value="ECO:0007669"/>
    <property type="project" value="TreeGrafter"/>
</dbReference>